<keyword evidence="3" id="KW-1185">Reference proteome</keyword>
<protein>
    <submittedName>
        <fullName evidence="2">Uncharacterized protein</fullName>
    </submittedName>
</protein>
<evidence type="ECO:0000313" key="3">
    <source>
        <dbReference type="Proteomes" id="UP000654913"/>
    </source>
</evidence>
<accession>A0A7R7XWH5</accession>
<reference evidence="2" key="1">
    <citation type="submission" date="2021-01" db="EMBL/GenBank/DDBJ databases">
        <authorList>
            <consortium name="Aspergillus puulaauensis MK2 genome sequencing consortium"/>
            <person name="Kazuki M."/>
            <person name="Futagami T."/>
        </authorList>
    </citation>
    <scope>NUCLEOTIDE SEQUENCE</scope>
    <source>
        <strain evidence="2">MK2</strain>
    </source>
</reference>
<sequence>MVKMLTRTLLPLLASLPLFLTSYAAPLEFDGTIEARDDDNVTAQWTWLHFEGCDRTQQQAIKDAHEDAVTMALHVENIDFANDPGAMDFFGPSALNKDWQSNIQSVFDHIGTFRLSDVWPGYKMNARCGAANDQKYQNRCNRQGVIAYQWNTKTDAANPNNAPRYDKYDALSNMHFCDQFFYYKNLGDAINDQKDSDNFKWRYDLTKYKNQAYIILHEMMHASVMTYKQNNNRRITDLSMHIYEYIQKPDSRDWKKKLAKVDVYQPYYCKVLARTAREKIAEEGITMNADNYAQYALSKYVQSKLEGNQYPWLPLADKQAEDWFGRTNALLVYDSDGNFGVNTGALPSDVATDDDADTDFTANDLGDDEVVELANDPDTDTLAPDSDYSEDFNSQLRQWADYIDTPAPECAGSADDRIAFPASDAETAIKNFCSEDGLYGNVFVPPINMGTGQTTDGKGKALGSSGSYDTNGGNDKIWVGAYFAGGACTGSITWPPTGLGLRDTDLCMDRLRTVLNGCDTDTTTSKYGGSLQDVCLVYQIQAVGKDDEDPTGTVASGDHGGVECKDTDTSILGDSYKDTCTCWYKDIPDQTDIFGHPKEGDCSGIDYMPAYSYLEDPDYQPENIQPVATVTARVF</sequence>
<evidence type="ECO:0000256" key="1">
    <source>
        <dbReference type="SAM" id="SignalP"/>
    </source>
</evidence>
<dbReference type="Gene3D" id="3.40.390.10">
    <property type="entry name" value="Collagenase (Catalytic Domain)"/>
    <property type="match status" value="1"/>
</dbReference>
<dbReference type="GeneID" id="64978076"/>
<dbReference type="KEGG" id="apuu:APUU_61127S"/>
<dbReference type="EMBL" id="AP024448">
    <property type="protein sequence ID" value="BCS28079.1"/>
    <property type="molecule type" value="Genomic_DNA"/>
</dbReference>
<gene>
    <name evidence="2" type="ORF">APUU_61127S</name>
</gene>
<dbReference type="InterPro" id="IPR024079">
    <property type="entry name" value="MetalloPept_cat_dom_sf"/>
</dbReference>
<keyword evidence="1" id="KW-0732">Signal</keyword>
<dbReference type="AlphaFoldDB" id="A0A7R7XWH5"/>
<organism evidence="2 3">
    <name type="scientific">Aspergillus puulaauensis</name>
    <dbReference type="NCBI Taxonomy" id="1220207"/>
    <lineage>
        <taxon>Eukaryota</taxon>
        <taxon>Fungi</taxon>
        <taxon>Dikarya</taxon>
        <taxon>Ascomycota</taxon>
        <taxon>Pezizomycotina</taxon>
        <taxon>Eurotiomycetes</taxon>
        <taxon>Eurotiomycetidae</taxon>
        <taxon>Eurotiales</taxon>
        <taxon>Aspergillaceae</taxon>
        <taxon>Aspergillus</taxon>
    </lineage>
</organism>
<feature type="signal peptide" evidence="1">
    <location>
        <begin position="1"/>
        <end position="24"/>
    </location>
</feature>
<evidence type="ECO:0000313" key="2">
    <source>
        <dbReference type="EMBL" id="BCS28079.1"/>
    </source>
</evidence>
<dbReference type="GO" id="GO:0008237">
    <property type="term" value="F:metallopeptidase activity"/>
    <property type="evidence" value="ECO:0007669"/>
    <property type="project" value="InterPro"/>
</dbReference>
<dbReference type="Proteomes" id="UP000654913">
    <property type="component" value="Chromosome 6"/>
</dbReference>
<feature type="chain" id="PRO_5031103366" evidence="1">
    <location>
        <begin position="25"/>
        <end position="635"/>
    </location>
</feature>
<dbReference type="RefSeq" id="XP_041560265.1">
    <property type="nucleotide sequence ID" value="XM_041694433.1"/>
</dbReference>
<name>A0A7R7XWH5_9EURO</name>
<reference evidence="2" key="2">
    <citation type="submission" date="2021-02" db="EMBL/GenBank/DDBJ databases">
        <title>Aspergillus puulaauensis MK2 genome sequence.</title>
        <authorList>
            <person name="Futagami T."/>
            <person name="Mori K."/>
            <person name="Kadooka C."/>
            <person name="Tanaka T."/>
        </authorList>
    </citation>
    <scope>NUCLEOTIDE SEQUENCE</scope>
    <source>
        <strain evidence="2">MK2</strain>
    </source>
</reference>
<proteinExistence type="predicted"/>
<dbReference type="OrthoDB" id="4486469at2759"/>